<gene>
    <name evidence="5" type="ORF">DASC09_052300</name>
</gene>
<dbReference type="Pfam" id="PF00773">
    <property type="entry name" value="RNB"/>
    <property type="match status" value="1"/>
</dbReference>
<evidence type="ECO:0000259" key="4">
    <source>
        <dbReference type="SMART" id="SM00955"/>
    </source>
</evidence>
<feature type="compositionally biased region" description="Basic and acidic residues" evidence="3">
    <location>
        <begin position="497"/>
        <end position="513"/>
    </location>
</feature>
<dbReference type="FunFam" id="2.40.50.700:FF:000002">
    <property type="entry name" value="Cell wall biogenesis protein"/>
    <property type="match status" value="1"/>
</dbReference>
<dbReference type="GO" id="GO:0000175">
    <property type="term" value="F:3'-5'-RNA exonuclease activity"/>
    <property type="evidence" value="ECO:0007669"/>
    <property type="project" value="TreeGrafter"/>
</dbReference>
<dbReference type="GeneID" id="90075880"/>
<dbReference type="FunFam" id="2.40.50.690:FF:000001">
    <property type="entry name" value="Cell wall biogenesis protein"/>
    <property type="match status" value="1"/>
</dbReference>
<dbReference type="SUPFAM" id="SSF50249">
    <property type="entry name" value="Nucleic acid-binding proteins"/>
    <property type="match status" value="2"/>
</dbReference>
<feature type="coiled-coil region" evidence="2">
    <location>
        <begin position="63"/>
        <end position="90"/>
    </location>
</feature>
<keyword evidence="2" id="KW-0175">Coiled coil</keyword>
<evidence type="ECO:0000256" key="3">
    <source>
        <dbReference type="SAM" id="MobiDB-lite"/>
    </source>
</evidence>
<comment type="caution">
    <text evidence="5">The sequence shown here is derived from an EMBL/GenBank/DDBJ whole genome shotgun (WGS) entry which is preliminary data.</text>
</comment>
<feature type="compositionally biased region" description="Polar residues" evidence="3">
    <location>
        <begin position="114"/>
        <end position="128"/>
    </location>
</feature>
<evidence type="ECO:0000313" key="5">
    <source>
        <dbReference type="EMBL" id="GMM37905.1"/>
    </source>
</evidence>
<dbReference type="InterPro" id="IPR001900">
    <property type="entry name" value="RNase_II/R"/>
</dbReference>
<proteinExistence type="inferred from homology"/>
<comment type="similarity">
    <text evidence="1">Belongs to the RNR ribonuclease family.</text>
</comment>
<accession>A0AAV5QTH6</accession>
<dbReference type="InterPro" id="IPR050180">
    <property type="entry name" value="RNR_Ribonuclease"/>
</dbReference>
<dbReference type="InterPro" id="IPR012340">
    <property type="entry name" value="NA-bd_OB-fold"/>
</dbReference>
<feature type="region of interest" description="Disordered" evidence="3">
    <location>
        <begin position="91"/>
        <end position="390"/>
    </location>
</feature>
<feature type="region of interest" description="Disordered" evidence="3">
    <location>
        <begin position="497"/>
        <end position="552"/>
    </location>
</feature>
<dbReference type="RefSeq" id="XP_064854901.1">
    <property type="nucleotide sequence ID" value="XM_064998829.1"/>
</dbReference>
<evidence type="ECO:0000313" key="6">
    <source>
        <dbReference type="Proteomes" id="UP001360560"/>
    </source>
</evidence>
<evidence type="ECO:0000256" key="2">
    <source>
        <dbReference type="SAM" id="Coils"/>
    </source>
</evidence>
<dbReference type="InterPro" id="IPR041505">
    <property type="entry name" value="Dis3_CSD2"/>
</dbReference>
<organism evidence="5 6">
    <name type="scientific">Saccharomycopsis crataegensis</name>
    <dbReference type="NCBI Taxonomy" id="43959"/>
    <lineage>
        <taxon>Eukaryota</taxon>
        <taxon>Fungi</taxon>
        <taxon>Dikarya</taxon>
        <taxon>Ascomycota</taxon>
        <taxon>Saccharomycotina</taxon>
        <taxon>Saccharomycetes</taxon>
        <taxon>Saccharomycopsidaceae</taxon>
        <taxon>Saccharomycopsis</taxon>
    </lineage>
</organism>
<dbReference type="Proteomes" id="UP001360560">
    <property type="component" value="Unassembled WGS sequence"/>
</dbReference>
<feature type="compositionally biased region" description="Polar residues" evidence="3">
    <location>
        <begin position="514"/>
        <end position="526"/>
    </location>
</feature>
<dbReference type="Pfam" id="PF17877">
    <property type="entry name" value="Dis3l2_C_term"/>
    <property type="match status" value="1"/>
</dbReference>
<feature type="compositionally biased region" description="Polar residues" evidence="3">
    <location>
        <begin position="142"/>
        <end position="151"/>
    </location>
</feature>
<dbReference type="GO" id="GO:0000932">
    <property type="term" value="C:P-body"/>
    <property type="evidence" value="ECO:0007669"/>
    <property type="project" value="TreeGrafter"/>
</dbReference>
<dbReference type="FunFam" id="2.40.50.140:FF:000100">
    <property type="entry name" value="Cell wall biogenesis protein phosphatase"/>
    <property type="match status" value="1"/>
</dbReference>
<keyword evidence="6" id="KW-1185">Reference proteome</keyword>
<dbReference type="Gene3D" id="2.40.50.140">
    <property type="entry name" value="Nucleic acid-binding proteins"/>
    <property type="match status" value="1"/>
</dbReference>
<dbReference type="Gene3D" id="2.40.50.690">
    <property type="match status" value="1"/>
</dbReference>
<dbReference type="GO" id="GO:0003723">
    <property type="term" value="F:RNA binding"/>
    <property type="evidence" value="ECO:0007669"/>
    <property type="project" value="InterPro"/>
</dbReference>
<dbReference type="Pfam" id="PF17849">
    <property type="entry name" value="OB_Dis3"/>
    <property type="match status" value="1"/>
</dbReference>
<protein>
    <submittedName>
        <fullName evidence="5">mRNA-binding translational repressor</fullName>
    </submittedName>
</protein>
<feature type="compositionally biased region" description="Polar residues" evidence="3">
    <location>
        <begin position="247"/>
        <end position="259"/>
    </location>
</feature>
<dbReference type="GO" id="GO:0006402">
    <property type="term" value="P:mRNA catabolic process"/>
    <property type="evidence" value="ECO:0007669"/>
    <property type="project" value="TreeGrafter"/>
</dbReference>
<dbReference type="EMBL" id="BTFZ01000013">
    <property type="protein sequence ID" value="GMM37905.1"/>
    <property type="molecule type" value="Genomic_DNA"/>
</dbReference>
<feature type="compositionally biased region" description="Polar residues" evidence="3">
    <location>
        <begin position="160"/>
        <end position="176"/>
    </location>
</feature>
<name>A0AAV5QTH6_9ASCO</name>
<dbReference type="PANTHER" id="PTHR23355">
    <property type="entry name" value="RIBONUCLEASE"/>
    <property type="match status" value="1"/>
</dbReference>
<evidence type="ECO:0000256" key="1">
    <source>
        <dbReference type="ARBA" id="ARBA00005785"/>
    </source>
</evidence>
<feature type="domain" description="RNB" evidence="4">
    <location>
        <begin position="735"/>
        <end position="1075"/>
    </location>
</feature>
<reference evidence="5 6" key="1">
    <citation type="journal article" date="2023" name="Elife">
        <title>Identification of key yeast species and microbe-microbe interactions impacting larval growth of Drosophila in the wild.</title>
        <authorList>
            <person name="Mure A."/>
            <person name="Sugiura Y."/>
            <person name="Maeda R."/>
            <person name="Honda K."/>
            <person name="Sakurai N."/>
            <person name="Takahashi Y."/>
            <person name="Watada M."/>
            <person name="Katoh T."/>
            <person name="Gotoh A."/>
            <person name="Gotoh Y."/>
            <person name="Taniguchi I."/>
            <person name="Nakamura K."/>
            <person name="Hayashi T."/>
            <person name="Katayama T."/>
            <person name="Uemura T."/>
            <person name="Hattori Y."/>
        </authorList>
    </citation>
    <scope>NUCLEOTIDE SEQUENCE [LARGE SCALE GENOMIC DNA]</scope>
    <source>
        <strain evidence="5 6">SC-9</strain>
    </source>
</reference>
<dbReference type="InterPro" id="IPR041093">
    <property type="entry name" value="Dis3l2-like_C"/>
</dbReference>
<dbReference type="Gene3D" id="2.40.50.700">
    <property type="match status" value="1"/>
</dbReference>
<feature type="compositionally biased region" description="Basic residues" evidence="3">
    <location>
        <begin position="536"/>
        <end position="547"/>
    </location>
</feature>
<dbReference type="SMART" id="SM00955">
    <property type="entry name" value="RNB"/>
    <property type="match status" value="1"/>
</dbReference>
<sequence length="1322" mass="147469">MSSNLNDDSGNIDASNYLTPNYVGNSSANGDNTKKKKQLFIAHRRSPSELTALMVEQLNLQRQAEIQKQLEIVEQQKQQLLAQQQMAQLQPPTFLTSSSANSPSKNKKSHRRSQSSIASMGSMGSFSMPTTIAVPPPPTPPHNTHQHQGSFGIQYGGAGTNFTYGAGSQTPPQNKQFAHGRSGSGSQHNMGHNRRHSLGLQEAKKAAAAAQSQRSIASDSPAKDNGEHSPSTPPDANKTPEFELPKTFSNLNITPSPHKSASPRDFQFPPQPAPTVSSLLPPQPSYGGGSNQGSPARKSYHERNSSGGSYLGKSPARGHDRKGSGHYRTNSRTKDMNSNWRSQQQPQVQNQRSFGNLKEAANNSNSYDMGLAPPPAFTPSHRPKNSFSGSISSINTIASYGGFNNPPNGQQNQQQRKSLFAPYLPQANLPDLIAEGRLVTGTLRVNKKNRSDAYISTDGLLDADIFICGSKDRNRALEGDQVAVELLVVDEVWNSKKEKEEKKRRKDNTESSKENPSNGDASNDASTSRKAESGVRRRGSLKQRPTQKKNDDLEVEGQSLLLVEEEEISDEFKPLYAGHVVAVIDRIPGQLFSGTLGLVRPSQQNKDGGNSNHRPKIVWFKPNDKKVPLIAIPTDQAPKDFVENHEAYANKLFVASIKRWPITSLHPFGTLVSQLGVIDAAETEINSILRDNNFSCDEFPENFSKLLQSYGSIDELPKDFQYLTQLPKELNIVDRKDFTNEYVFGVSPTGAVCDSSIHIKRLSDAKIEIGVHISDVCYFIENGSLLDKKLKKRNVSVHLAQGVSKYLMPDHINELVSFKPGQINVAISTIFQIDTDSFEIDDVWIGESIVKPKQVITYDEIDSILNKDVEFDFTSQTNGKIMSATADYIRTLSLISKQFRSQRLNSTSMEVEPALTLLNQFDDERARLSLNIFEDNMAYPIIQEIFHKVDATIAQRIFAKLGSKAFLRRQQLPTLSKFETFIRKVSNFNLLLDTTDAASLQNSIVNIKDDVKRKAVETLLSKCMNRGKYYVAGKVDPENYAHWFYNLPLYTHFTAPTSRYADLIVHRQLKSILKNEEYTEDMDNLKMVAEYCNFKKDNALSAQHQSIHLLLCQSVNAMSIKTGQILTMGTVIQTYESSFDVLIPEFGIEKRVHGDQLPLFKAEFDKSKKVLELYWEKGVDSATYVPPDEKQPLSYRSSIKNKFRTSSLEAAKYQKKTNSKLFESEELLAKLNQLGLTVPKILSPNDIADSLDDGTSKSLGIVDDEDPMKPYFKQVVTRVDEAKNYYIQEVHELQQIPILLRSEIGMAIPCLTVRTLNPFANF</sequence>
<dbReference type="PANTHER" id="PTHR23355:SF9">
    <property type="entry name" value="DIS3-LIKE EXONUCLEASE 2"/>
    <property type="match status" value="1"/>
</dbReference>